<sequence>MKQLVKVAAALVLTSAAVAQTSQPKHPKKKPAKTTTAAQIEQLQEQLRRQQQELDTMKGQLADRDQQLSTATQNTTSAQQAAADAAAKASEAQAAASSQQQQVNTLQQTVTDMKATDQGLQETVVANQAQMRQELESPLALHYKGVTIKPVGFFAFEGVWRQRSVNSDINTPFNTIPLPGANEGHTSELNFSGRQSRIGALVTGDAGNFKLSGYFEADFLSSGTTSNDNQSNSYTLRQRQFWGKAETASRFAITGGQMWSLITETGLSTNNATEKLPNTIDPQYMVGFNWTRQPGVRLQQQFGDIKTGLFTAAIAVEQAQTLSAGVNGTAPAGYLFQGAGVGGGLYNATASYSNNVAPDVLVKGTLDYPHAHIEVGGLARFFRTTYNPLTSGNSSTYTYDTTKQLKDTKTGGGAFASVRVTPGKFVTLAVQGLAGQGVARYSSATLSDVTVKNDGTLEPIRHYSGLFSLETHPTKKLDVFTYYGGEYNQRTQYQIGSNIFGYGATSANNAGCYAVAAVGGNAATDTATNCAGLTRYIQEGMIGWTYRIVDSPKIGRLQYSMTYQYIQRNLWSGSVAGTTVPNAPTGPRALDNMIHVGMRYYIP</sequence>
<feature type="region of interest" description="Disordered" evidence="1">
    <location>
        <begin position="65"/>
        <end position="84"/>
    </location>
</feature>
<reference evidence="4" key="1">
    <citation type="journal article" date="2019" name="Int. J. Syst. Evol. Microbiol.">
        <title>The Global Catalogue of Microorganisms (GCM) 10K type strain sequencing project: providing services to taxonomists for standard genome sequencing and annotation.</title>
        <authorList>
            <consortium name="The Broad Institute Genomics Platform"/>
            <consortium name="The Broad Institute Genome Sequencing Center for Infectious Disease"/>
            <person name="Wu L."/>
            <person name="Ma J."/>
        </authorList>
    </citation>
    <scope>NUCLEOTIDE SEQUENCE [LARGE SCALE GENOMIC DNA]</scope>
    <source>
        <strain evidence="4">CGMCC 1.16026</strain>
    </source>
</reference>
<name>A0ABW1Z6N8_9BACT</name>
<accession>A0ABW1Z6N8</accession>
<gene>
    <name evidence="3" type="ORF">ACFQBQ_06540</name>
</gene>
<dbReference type="RefSeq" id="WP_263371630.1">
    <property type="nucleotide sequence ID" value="NZ_JAGSYD010000003.1"/>
</dbReference>
<organism evidence="3 4">
    <name type="scientific">Granulicella cerasi</name>
    <dbReference type="NCBI Taxonomy" id="741063"/>
    <lineage>
        <taxon>Bacteria</taxon>
        <taxon>Pseudomonadati</taxon>
        <taxon>Acidobacteriota</taxon>
        <taxon>Terriglobia</taxon>
        <taxon>Terriglobales</taxon>
        <taxon>Acidobacteriaceae</taxon>
        <taxon>Granulicella</taxon>
    </lineage>
</organism>
<evidence type="ECO:0000313" key="4">
    <source>
        <dbReference type="Proteomes" id="UP001596391"/>
    </source>
</evidence>
<feature type="signal peptide" evidence="2">
    <location>
        <begin position="1"/>
        <end position="19"/>
    </location>
</feature>
<keyword evidence="2" id="KW-0732">Signal</keyword>
<evidence type="ECO:0000256" key="1">
    <source>
        <dbReference type="SAM" id="MobiDB-lite"/>
    </source>
</evidence>
<feature type="compositionally biased region" description="Low complexity" evidence="1">
    <location>
        <begin position="67"/>
        <end position="84"/>
    </location>
</feature>
<evidence type="ECO:0008006" key="5">
    <source>
        <dbReference type="Google" id="ProtNLM"/>
    </source>
</evidence>
<proteinExistence type="predicted"/>
<feature type="chain" id="PRO_5046596629" description="Porin" evidence="2">
    <location>
        <begin position="20"/>
        <end position="603"/>
    </location>
</feature>
<dbReference type="Proteomes" id="UP001596391">
    <property type="component" value="Unassembled WGS sequence"/>
</dbReference>
<evidence type="ECO:0000256" key="2">
    <source>
        <dbReference type="SAM" id="SignalP"/>
    </source>
</evidence>
<protein>
    <recommendedName>
        <fullName evidence="5">Porin</fullName>
    </recommendedName>
</protein>
<feature type="region of interest" description="Disordered" evidence="1">
    <location>
        <begin position="19"/>
        <end position="38"/>
    </location>
</feature>
<evidence type="ECO:0000313" key="3">
    <source>
        <dbReference type="EMBL" id="MFC6645250.1"/>
    </source>
</evidence>
<dbReference type="EMBL" id="JBHSWI010000001">
    <property type="protein sequence ID" value="MFC6645250.1"/>
    <property type="molecule type" value="Genomic_DNA"/>
</dbReference>
<keyword evidence="4" id="KW-1185">Reference proteome</keyword>
<comment type="caution">
    <text evidence="3">The sequence shown here is derived from an EMBL/GenBank/DDBJ whole genome shotgun (WGS) entry which is preliminary data.</text>
</comment>